<dbReference type="Gene3D" id="1.25.10.20">
    <property type="entry name" value="Vitellinogen, superhelical"/>
    <property type="match status" value="1"/>
</dbReference>
<feature type="chain" id="PRO_5014372679" description="Vitellogenin domain-containing protein" evidence="3">
    <location>
        <begin position="21"/>
        <end position="1436"/>
    </location>
</feature>
<dbReference type="SUPFAM" id="SSF56968">
    <property type="entry name" value="Lipovitellin-phosvitin complex, beta-sheet shell regions"/>
    <property type="match status" value="2"/>
</dbReference>
<feature type="domain" description="VWFD" evidence="5">
    <location>
        <begin position="1270"/>
        <end position="1436"/>
    </location>
</feature>
<reference evidence="6 7" key="1">
    <citation type="submission" date="2017-12" db="EMBL/GenBank/DDBJ databases">
        <title>Hemimetabolous genomes reveal molecular basis of termite eusociality.</title>
        <authorList>
            <person name="Harrison M.C."/>
            <person name="Jongepier E."/>
            <person name="Robertson H.M."/>
            <person name="Arning N."/>
            <person name="Bitard-Feildel T."/>
            <person name="Chao H."/>
            <person name="Childers C.P."/>
            <person name="Dinh H."/>
            <person name="Doddapaneni H."/>
            <person name="Dugan S."/>
            <person name="Gowin J."/>
            <person name="Greiner C."/>
            <person name="Han Y."/>
            <person name="Hu H."/>
            <person name="Hughes D.S.T."/>
            <person name="Huylmans A.-K."/>
            <person name="Kemena C."/>
            <person name="Kremer L.P.M."/>
            <person name="Lee S.L."/>
            <person name="Lopez-Ezquerra A."/>
            <person name="Mallet L."/>
            <person name="Monroy-Kuhn J.M."/>
            <person name="Moser A."/>
            <person name="Murali S.C."/>
            <person name="Muzny D.M."/>
            <person name="Otani S."/>
            <person name="Piulachs M.-D."/>
            <person name="Poelchau M."/>
            <person name="Qu J."/>
            <person name="Schaub F."/>
            <person name="Wada-Katsumata A."/>
            <person name="Worley K.C."/>
            <person name="Xie Q."/>
            <person name="Ylla G."/>
            <person name="Poulsen M."/>
            <person name="Gibbs R.A."/>
            <person name="Schal C."/>
            <person name="Richards S."/>
            <person name="Belles X."/>
            <person name="Korb J."/>
            <person name="Bornberg-Bauer E."/>
        </authorList>
    </citation>
    <scope>NUCLEOTIDE SEQUENCE [LARGE SCALE GENOMIC DNA]</scope>
    <source>
        <tissue evidence="6">Whole body</tissue>
    </source>
</reference>
<feature type="signal peptide" evidence="3">
    <location>
        <begin position="1"/>
        <end position="20"/>
    </location>
</feature>
<dbReference type="InterPro" id="IPR011030">
    <property type="entry name" value="Lipovitellin_superhlx_dom"/>
</dbReference>
<dbReference type="InParanoid" id="A0A2J7QQ32"/>
<proteinExistence type="predicted"/>
<dbReference type="OrthoDB" id="5956066at2759"/>
<dbReference type="Pfam" id="PF00094">
    <property type="entry name" value="VWD"/>
    <property type="match status" value="1"/>
</dbReference>
<keyword evidence="7" id="KW-1185">Reference proteome</keyword>
<dbReference type="SMART" id="SM00638">
    <property type="entry name" value="LPD_N"/>
    <property type="match status" value="1"/>
</dbReference>
<sequence>MEEMGRAVLLLTVVASTVSALQLWLPGTEVVYQWETSLEAVTLFPAPTVSQWNMSGKVVVQGAEDLATVQLQDLEVSAYNGPSISDTPVVKVPIPEEASQLLQPFIIHYHEGQVVSLTINTGEEQWAINMKRGLASLLQLDLSHMHTPAFVSTESSQYGCCKVEYSVHNQSNGTVAVQKFVDFPSCEDFPVQSFGNVQRMLCPSGVPQETVSSGSTRAYVLEPLGPGGHLLIHSVQADGLTHLQQSNSYFLQSWITLHLQWQDKMVMPLTMKGGGERVGLTHQLPGADVSQGRSPPSQKNLLTTVIEILGELADGLDEQHLELNLEKLHEEHVVHALYLLSMLEQASLWKLYLELEVGTSYRHETLRNLFLEMLPLVGSHDSIMLVRDLVMTGTVKNDTSIQLLSSIPFSVRQPSEELLTDLEVLLSLPEDTLENQAAVLSFATLVHKVCSAKCAPETLDKYVGQYMDLFTGSRDHARQMLYLEALSNFELQRVAQFLAPIISGDDTKYSRHIRILAMWTSVGHATLQPDQAHYLYWPLLTNSSEHLEVRVAALTVLILSKPISTHLYNVMLFMMHERDPHLKHFWYTTLHSLVHTRHPCYRHLGEEAKKLVQFIPEPEVHHWATGNYMLDYTDPDYRFGFLAHLIMVANPRTGLPNVFYQDVGSHTKDFSYNQFSIYIRLDGVEDTIKRQLLQARSFNFTELVTLLHQLEVPIKPSEPVHVELLVRAQNKAVVVHYANQSTLNSFFKVLRNVQLLAIGGIHLNAQNVIMPFLVEEMRVTDLGTNAFLQTSAGGLMSVRANFTASQMLSSDLELRSMINSQTSFIQYNPVLNMWHGVQRSLNIQMNVPFSLRVSSNATEQSIKFSFQQTPGEEVGLVTHIHTAVFVKGVAVATKLKSHCATCPAHMSVTRNTPHSLLQNLLQLEMSGLKFELSLLDCEHSSTEDEFTALIHHVTEHHNYHVFPASSPLLKLLHLLDYLLLLPHTSNCGLLARVSPIRTQPTEVEVSIQGQTVEHLDIPFEPLPAGEYRLQIGVIRAPVSSTLPDWDLGILYEHSPAFRKHRLTAELTIQGRDKVCVNLTVNFTEPPDTVISLTHPRLQSASAMLTAVWGLPIDGGQCPCSSSLQVLLDGQVTTEQLNLTSKATVWPYNMCQQDMQDVHQWGSHYMPLTRACYEVAYELATLRYYNISISSRNHPAWMDAVRDFLPSKMASVLSSNISIHLRVPPEVRPVLTVNGYKMLLGSAVGTKLQSWLINTQFPSLLQLVTNTGIVGSCVLTLHSVWTLDGAHLTTNVTTCYTLAMADCTTQPQFAVFIRKVEGTATPLAMELYSDINRIEVLPTADQLTISVNGQMVPNPHEGYQHPVKGDSYVFKVWQRSDGPVQIHLGEANVWLEYYGHFATVSVLGLYHGGLCGLCGDHNIDAGDDTAQVITMPCTGTK</sequence>
<gene>
    <name evidence="6" type="ORF">B7P43_G06086</name>
</gene>
<evidence type="ECO:0000256" key="2">
    <source>
        <dbReference type="PROSITE-ProRule" id="PRU00557"/>
    </source>
</evidence>
<evidence type="ECO:0000256" key="3">
    <source>
        <dbReference type="SAM" id="SignalP"/>
    </source>
</evidence>
<comment type="caution">
    <text evidence="2">Lacks conserved residue(s) required for the propagation of feature annotation.</text>
</comment>
<dbReference type="Gene3D" id="2.30.230.10">
    <property type="entry name" value="Lipovitellin, beta-sheet shell regions, chain A"/>
    <property type="match status" value="1"/>
</dbReference>
<dbReference type="PROSITE" id="PS51233">
    <property type="entry name" value="VWFD"/>
    <property type="match status" value="1"/>
</dbReference>
<accession>A0A2J7QQ32</accession>
<protein>
    <recommendedName>
        <fullName evidence="8">Vitellogenin domain-containing protein</fullName>
    </recommendedName>
</protein>
<dbReference type="SMART" id="SM00216">
    <property type="entry name" value="VWD"/>
    <property type="match status" value="1"/>
</dbReference>
<organism evidence="6 7">
    <name type="scientific">Cryptotermes secundus</name>
    <dbReference type="NCBI Taxonomy" id="105785"/>
    <lineage>
        <taxon>Eukaryota</taxon>
        <taxon>Metazoa</taxon>
        <taxon>Ecdysozoa</taxon>
        <taxon>Arthropoda</taxon>
        <taxon>Hexapoda</taxon>
        <taxon>Insecta</taxon>
        <taxon>Pterygota</taxon>
        <taxon>Neoptera</taxon>
        <taxon>Polyneoptera</taxon>
        <taxon>Dictyoptera</taxon>
        <taxon>Blattodea</taxon>
        <taxon>Blattoidea</taxon>
        <taxon>Termitoidae</taxon>
        <taxon>Kalotermitidae</taxon>
        <taxon>Cryptotermitinae</taxon>
        <taxon>Cryptotermes</taxon>
    </lineage>
</organism>
<evidence type="ECO:0000256" key="1">
    <source>
        <dbReference type="ARBA" id="ARBA00022729"/>
    </source>
</evidence>
<dbReference type="PROSITE" id="PS51211">
    <property type="entry name" value="VITELLOGENIN"/>
    <property type="match status" value="1"/>
</dbReference>
<evidence type="ECO:0000313" key="6">
    <source>
        <dbReference type="EMBL" id="PNF30689.1"/>
    </source>
</evidence>
<dbReference type="InterPro" id="IPR001846">
    <property type="entry name" value="VWF_type-D"/>
</dbReference>
<dbReference type="EMBL" id="NEVH01012087">
    <property type="protein sequence ID" value="PNF30689.1"/>
    <property type="molecule type" value="Genomic_DNA"/>
</dbReference>
<dbReference type="FunCoup" id="A0A2J7QQ32">
    <property type="interactions" value="54"/>
</dbReference>
<dbReference type="InterPro" id="IPR001747">
    <property type="entry name" value="Vitellogenin_N"/>
</dbReference>
<dbReference type="InterPro" id="IPR015816">
    <property type="entry name" value="Vitellinogen_b-sht_N"/>
</dbReference>
<dbReference type="SUPFAM" id="SSF48431">
    <property type="entry name" value="Lipovitellin-phosvitin complex, superhelical domain"/>
    <property type="match status" value="1"/>
</dbReference>
<dbReference type="Proteomes" id="UP000235965">
    <property type="component" value="Unassembled WGS sequence"/>
</dbReference>
<dbReference type="PANTHER" id="PTHR23345">
    <property type="entry name" value="VITELLOGENIN-RELATED"/>
    <property type="match status" value="1"/>
</dbReference>
<dbReference type="STRING" id="105785.A0A2J7QQ32"/>
<evidence type="ECO:0000313" key="7">
    <source>
        <dbReference type="Proteomes" id="UP000235965"/>
    </source>
</evidence>
<feature type="domain" description="Vitellogenin" evidence="4">
    <location>
        <begin position="24"/>
        <end position="659"/>
    </location>
</feature>
<dbReference type="InterPro" id="IPR015819">
    <property type="entry name" value="Lipid_transp_b-sht_shell"/>
</dbReference>
<dbReference type="InterPro" id="IPR015255">
    <property type="entry name" value="Vitellinogen_open_b-sht"/>
</dbReference>
<comment type="caution">
    <text evidence="6">The sequence shown here is derived from an EMBL/GenBank/DDBJ whole genome shotgun (WGS) entry which is preliminary data.</text>
</comment>
<dbReference type="SMART" id="SM01169">
    <property type="entry name" value="DUF1943"/>
    <property type="match status" value="1"/>
</dbReference>
<keyword evidence="1 3" id="KW-0732">Signal</keyword>
<dbReference type="InterPro" id="IPR050733">
    <property type="entry name" value="Vitellogenin/Apolipophorin"/>
</dbReference>
<evidence type="ECO:0008006" key="8">
    <source>
        <dbReference type="Google" id="ProtNLM"/>
    </source>
</evidence>
<evidence type="ECO:0000259" key="5">
    <source>
        <dbReference type="PROSITE" id="PS51233"/>
    </source>
</evidence>
<dbReference type="GO" id="GO:0005319">
    <property type="term" value="F:lipid transporter activity"/>
    <property type="evidence" value="ECO:0007669"/>
    <property type="project" value="InterPro"/>
</dbReference>
<dbReference type="Pfam" id="PF01347">
    <property type="entry name" value="Vitellogenin_N"/>
    <property type="match status" value="1"/>
</dbReference>
<evidence type="ECO:0000259" key="4">
    <source>
        <dbReference type="PROSITE" id="PS51211"/>
    </source>
</evidence>
<dbReference type="PANTHER" id="PTHR23345:SF33">
    <property type="entry name" value="CROSSVEINLESS D"/>
    <property type="match status" value="1"/>
</dbReference>
<name>A0A2J7QQ32_9NEOP</name>